<dbReference type="RefSeq" id="WP_213513283.1">
    <property type="nucleotide sequence ID" value="NZ_BOSE01000001.1"/>
</dbReference>
<evidence type="ECO:0000313" key="1">
    <source>
        <dbReference type="EMBL" id="GIP15116.1"/>
    </source>
</evidence>
<dbReference type="Proteomes" id="UP000683139">
    <property type="component" value="Unassembled WGS sequence"/>
</dbReference>
<dbReference type="InterPro" id="IPR019615">
    <property type="entry name" value="DUF2487"/>
</dbReference>
<sequence>MKFSEIEAEQWEELRPYLDTCLLPVTGMTGAESPLEATQCLEDLRDIMDLIEVPYRGRVVTYPALHYMSEPEHFQQALSSYCSRLKQQGFKYIILITAKTNVRFQISEADLWITPDEDGNLPSDADINSKIRELWHS</sequence>
<gene>
    <name evidence="1" type="ORF">J40TS1_07580</name>
</gene>
<comment type="caution">
    <text evidence="1">The sequence shown here is derived from an EMBL/GenBank/DDBJ whole genome shotgun (WGS) entry which is preliminary data.</text>
</comment>
<reference evidence="1" key="1">
    <citation type="submission" date="2021-03" db="EMBL/GenBank/DDBJ databases">
        <title>Antimicrobial resistance genes in bacteria isolated from Japanese honey, and their potential for conferring macrolide and lincosamide resistance in the American foulbrood pathogen Paenibacillus larvae.</title>
        <authorList>
            <person name="Okamoto M."/>
            <person name="Kumagai M."/>
            <person name="Kanamori H."/>
            <person name="Takamatsu D."/>
        </authorList>
    </citation>
    <scope>NUCLEOTIDE SEQUENCE</scope>
    <source>
        <strain evidence="1">J40TS1</strain>
    </source>
</reference>
<dbReference type="AlphaFoldDB" id="A0A919YPQ4"/>
<dbReference type="Pfam" id="PF10673">
    <property type="entry name" value="DUF2487"/>
    <property type="match status" value="1"/>
</dbReference>
<evidence type="ECO:0000313" key="2">
    <source>
        <dbReference type="Proteomes" id="UP000683139"/>
    </source>
</evidence>
<accession>A0A919YPQ4</accession>
<name>A0A919YPQ4_9BACL</name>
<evidence type="ECO:0008006" key="3">
    <source>
        <dbReference type="Google" id="ProtNLM"/>
    </source>
</evidence>
<proteinExistence type="predicted"/>
<keyword evidence="2" id="KW-1185">Reference proteome</keyword>
<dbReference type="EMBL" id="BOSE01000001">
    <property type="protein sequence ID" value="GIP15116.1"/>
    <property type="molecule type" value="Genomic_DNA"/>
</dbReference>
<protein>
    <recommendedName>
        <fullName evidence="3">DUF2487 domain-containing protein</fullName>
    </recommendedName>
</protein>
<organism evidence="1 2">
    <name type="scientific">Paenibacillus montaniterrae</name>
    <dbReference type="NCBI Taxonomy" id="429341"/>
    <lineage>
        <taxon>Bacteria</taxon>
        <taxon>Bacillati</taxon>
        <taxon>Bacillota</taxon>
        <taxon>Bacilli</taxon>
        <taxon>Bacillales</taxon>
        <taxon>Paenibacillaceae</taxon>
        <taxon>Paenibacillus</taxon>
    </lineage>
</organism>